<reference evidence="2 3" key="1">
    <citation type="submission" date="2019-03" db="EMBL/GenBank/DDBJ databases">
        <title>Genomic Encyclopedia of Archaeal and Bacterial Type Strains, Phase II (KMG-II): from individual species to whole genera.</title>
        <authorList>
            <person name="Goeker M."/>
        </authorList>
    </citation>
    <scope>NUCLEOTIDE SEQUENCE [LARGE SCALE GENOMIC DNA]</scope>
    <source>
        <strain evidence="2 3">DSM 28323</strain>
    </source>
</reference>
<dbReference type="AlphaFoldDB" id="A0A4R6J0R1"/>
<dbReference type="OrthoDB" id="7564746at2"/>
<feature type="transmembrane region" description="Helical" evidence="1">
    <location>
        <begin position="6"/>
        <end position="28"/>
    </location>
</feature>
<keyword evidence="1" id="KW-0812">Transmembrane</keyword>
<dbReference type="RefSeq" id="WP_133472934.1">
    <property type="nucleotide sequence ID" value="NZ_SNWP01000010.1"/>
</dbReference>
<dbReference type="Proteomes" id="UP000295741">
    <property type="component" value="Unassembled WGS sequence"/>
</dbReference>
<keyword evidence="1" id="KW-1133">Transmembrane helix</keyword>
<protein>
    <recommendedName>
        <fullName evidence="4">DUF1440 domain-containing protein</fullName>
    </recommendedName>
</protein>
<name>A0A4R6J0R1_9BACT</name>
<keyword evidence="1" id="KW-0472">Membrane</keyword>
<feature type="transmembrane region" description="Helical" evidence="1">
    <location>
        <begin position="58"/>
        <end position="79"/>
    </location>
</feature>
<comment type="caution">
    <text evidence="2">The sequence shown here is derived from an EMBL/GenBank/DDBJ whole genome shotgun (WGS) entry which is preliminary data.</text>
</comment>
<evidence type="ECO:0000313" key="3">
    <source>
        <dbReference type="Proteomes" id="UP000295741"/>
    </source>
</evidence>
<keyword evidence="3" id="KW-1185">Reference proteome</keyword>
<evidence type="ECO:0008006" key="4">
    <source>
        <dbReference type="Google" id="ProtNLM"/>
    </source>
</evidence>
<proteinExistence type="predicted"/>
<organism evidence="2 3">
    <name type="scientific">Sediminibacterium goheungense</name>
    <dbReference type="NCBI Taxonomy" id="1086393"/>
    <lineage>
        <taxon>Bacteria</taxon>
        <taxon>Pseudomonadati</taxon>
        <taxon>Bacteroidota</taxon>
        <taxon>Chitinophagia</taxon>
        <taxon>Chitinophagales</taxon>
        <taxon>Chitinophagaceae</taxon>
        <taxon>Sediminibacterium</taxon>
    </lineage>
</organism>
<dbReference type="EMBL" id="SNWP01000010">
    <property type="protein sequence ID" value="TDO28387.1"/>
    <property type="molecule type" value="Genomic_DNA"/>
</dbReference>
<feature type="transmembrane region" description="Helical" evidence="1">
    <location>
        <begin position="91"/>
        <end position="110"/>
    </location>
</feature>
<sequence>MKTMLFFLKTWLLVGLLDILAAFLSFYLSTGKSPLIVLKFISSAVMGTDAYNGGAGSILLGIVLHFVVAFLFTLLFFLIYKPLRVYKYNTYLIAIVYGSFIWLVMNKLVLPMTYVKQPSFQLWEAAKAGLILIVMIGLPLAFRLKQRYGHSQ</sequence>
<feature type="transmembrane region" description="Helical" evidence="1">
    <location>
        <begin position="122"/>
        <end position="142"/>
    </location>
</feature>
<gene>
    <name evidence="2" type="ORF">BC659_0452</name>
</gene>
<accession>A0A4R6J0R1</accession>
<evidence type="ECO:0000313" key="2">
    <source>
        <dbReference type="EMBL" id="TDO28387.1"/>
    </source>
</evidence>
<evidence type="ECO:0000256" key="1">
    <source>
        <dbReference type="SAM" id="Phobius"/>
    </source>
</evidence>